<dbReference type="InterPro" id="IPR035892">
    <property type="entry name" value="C2_domain_sf"/>
</dbReference>
<comment type="caution">
    <text evidence="2">The sequence shown here is derived from an EMBL/GenBank/DDBJ whole genome shotgun (WGS) entry which is preliminary data.</text>
</comment>
<evidence type="ECO:0008006" key="4">
    <source>
        <dbReference type="Google" id="ProtNLM"/>
    </source>
</evidence>
<evidence type="ECO:0000313" key="3">
    <source>
        <dbReference type="Proteomes" id="UP001470230"/>
    </source>
</evidence>
<evidence type="ECO:0000256" key="1">
    <source>
        <dbReference type="SAM" id="MobiDB-lite"/>
    </source>
</evidence>
<dbReference type="SUPFAM" id="SSF49562">
    <property type="entry name" value="C2 domain (Calcium/lipid-binding domain, CaLB)"/>
    <property type="match status" value="1"/>
</dbReference>
<gene>
    <name evidence="2" type="ORF">M9Y10_022648</name>
</gene>
<proteinExistence type="predicted"/>
<name>A0ABR2KT01_9EUKA</name>
<feature type="compositionally biased region" description="Acidic residues" evidence="1">
    <location>
        <begin position="151"/>
        <end position="162"/>
    </location>
</feature>
<evidence type="ECO:0000313" key="2">
    <source>
        <dbReference type="EMBL" id="KAK8894214.1"/>
    </source>
</evidence>
<feature type="compositionally biased region" description="Basic and acidic residues" evidence="1">
    <location>
        <begin position="235"/>
        <end position="245"/>
    </location>
</feature>
<feature type="compositionally biased region" description="Low complexity" evidence="1">
    <location>
        <begin position="222"/>
        <end position="234"/>
    </location>
</feature>
<protein>
    <recommendedName>
        <fullName evidence="4">C2 NT-type domain-containing protein</fullName>
    </recommendedName>
</protein>
<dbReference type="Proteomes" id="UP001470230">
    <property type="component" value="Unassembled WGS sequence"/>
</dbReference>
<keyword evidence="3" id="KW-1185">Reference proteome</keyword>
<reference evidence="2 3" key="1">
    <citation type="submission" date="2024-04" db="EMBL/GenBank/DDBJ databases">
        <title>Tritrichomonas musculus Genome.</title>
        <authorList>
            <person name="Alves-Ferreira E."/>
            <person name="Grigg M."/>
            <person name="Lorenzi H."/>
            <person name="Galac M."/>
        </authorList>
    </citation>
    <scope>NUCLEOTIDE SEQUENCE [LARGE SCALE GENOMIC DNA]</scope>
    <source>
        <strain evidence="2 3">EAF2021</strain>
    </source>
</reference>
<accession>A0ABR2KT01</accession>
<dbReference type="EMBL" id="JAPFFF010000003">
    <property type="protein sequence ID" value="KAK8894214.1"/>
    <property type="molecule type" value="Genomic_DNA"/>
</dbReference>
<organism evidence="2 3">
    <name type="scientific">Tritrichomonas musculus</name>
    <dbReference type="NCBI Taxonomy" id="1915356"/>
    <lineage>
        <taxon>Eukaryota</taxon>
        <taxon>Metamonada</taxon>
        <taxon>Parabasalia</taxon>
        <taxon>Tritrichomonadida</taxon>
        <taxon>Tritrichomonadidae</taxon>
        <taxon>Tritrichomonas</taxon>
    </lineage>
</organism>
<feature type="compositionally biased region" description="Basic and acidic residues" evidence="1">
    <location>
        <begin position="127"/>
        <end position="139"/>
    </location>
</feature>
<feature type="region of interest" description="Disordered" evidence="1">
    <location>
        <begin position="127"/>
        <end position="175"/>
    </location>
</feature>
<sequence>MKVSVRIEEISSLFKNEIPKDTSVYVVVKHTPEDYSEQTENVTVTDEQIVFSDQNEFNFTAESTTEPVVITVLNSNDEEIASYALGLTDFTDGESTEKVFDLMPADGYSENAKIKLQVLVQMLKTKDEEEAKKQPEKPTPKSPHAAQGIVIEEDDIEEEDSAEEIKAGRTKEERNRDKARLLNQNYDEIYAAARNVAEERYRLILEKNAQLLLENEEWINESGENGNEENNAQENLKKVDSSDSD</sequence>
<feature type="region of interest" description="Disordered" evidence="1">
    <location>
        <begin position="222"/>
        <end position="245"/>
    </location>
</feature>
<feature type="compositionally biased region" description="Basic and acidic residues" evidence="1">
    <location>
        <begin position="163"/>
        <end position="175"/>
    </location>
</feature>